<evidence type="ECO:0000313" key="2">
    <source>
        <dbReference type="EMBL" id="QEW06282.1"/>
    </source>
</evidence>
<protein>
    <submittedName>
        <fullName evidence="2">GGDEF domain-containing protein</fullName>
    </submittedName>
</protein>
<dbReference type="InterPro" id="IPR000160">
    <property type="entry name" value="GGDEF_dom"/>
</dbReference>
<keyword evidence="3" id="KW-1185">Reference proteome</keyword>
<evidence type="ECO:0000313" key="3">
    <source>
        <dbReference type="Proteomes" id="UP000325606"/>
    </source>
</evidence>
<dbReference type="InterPro" id="IPR043128">
    <property type="entry name" value="Rev_trsase/Diguanyl_cyclase"/>
</dbReference>
<sequence length="209" mass="23082">MALTLFIILALVLALLSVGLTLQINRLKRELSDYRQWADNEIERVSRADPETGALKALPFIEQLDNECRRAVREFTPLTLMQLDIQLLDSDLEFSAVLRQAAEILGHQLSRPGDQLGRCAEQQLALLLPATNEHAGSFAERCYQAVLEAFAPGQIQLTLGACTFQPTAALCAEMAQQLVTETLVNALETAPGTVVFHAEYSHDFNPTYA</sequence>
<dbReference type="AlphaFoldDB" id="A0A5J6LDG6"/>
<dbReference type="Gene3D" id="3.30.70.270">
    <property type="match status" value="1"/>
</dbReference>
<dbReference type="RefSeq" id="WP_151054472.1">
    <property type="nucleotide sequence ID" value="NZ_CP044222.1"/>
</dbReference>
<proteinExistence type="predicted"/>
<dbReference type="SUPFAM" id="SSF55073">
    <property type="entry name" value="Nucleotide cyclase"/>
    <property type="match status" value="1"/>
</dbReference>
<dbReference type="InterPro" id="IPR029787">
    <property type="entry name" value="Nucleotide_cyclase"/>
</dbReference>
<evidence type="ECO:0000259" key="1">
    <source>
        <dbReference type="SMART" id="SM00267"/>
    </source>
</evidence>
<gene>
    <name evidence="2" type="ORF">F5I99_07085</name>
</gene>
<accession>A0A5J6LDG6</accession>
<reference evidence="2 3" key="1">
    <citation type="submission" date="2019-09" db="EMBL/GenBank/DDBJ databases">
        <title>Nitrincola iocasae sp. nov., a bacterium isolated from the sediment collected at a cold seep field in South China Sea.</title>
        <authorList>
            <person name="Zhang H."/>
            <person name="Wang H."/>
            <person name="Li C."/>
        </authorList>
    </citation>
    <scope>NUCLEOTIDE SEQUENCE [LARGE SCALE GENOMIC DNA]</scope>
    <source>
        <strain evidence="2 3">KXZD1103</strain>
    </source>
</reference>
<dbReference type="Proteomes" id="UP000325606">
    <property type="component" value="Chromosome"/>
</dbReference>
<name>A0A5J6LDG6_9GAMM</name>
<feature type="domain" description="GGDEF" evidence="1">
    <location>
        <begin position="35"/>
        <end position="197"/>
    </location>
</feature>
<dbReference type="EMBL" id="CP044222">
    <property type="protein sequence ID" value="QEW06282.1"/>
    <property type="molecule type" value="Genomic_DNA"/>
</dbReference>
<organism evidence="2 3">
    <name type="scientific">Nitrincola iocasae</name>
    <dbReference type="NCBI Taxonomy" id="2614693"/>
    <lineage>
        <taxon>Bacteria</taxon>
        <taxon>Pseudomonadati</taxon>
        <taxon>Pseudomonadota</taxon>
        <taxon>Gammaproteobacteria</taxon>
        <taxon>Oceanospirillales</taxon>
        <taxon>Oceanospirillaceae</taxon>
        <taxon>Nitrincola</taxon>
    </lineage>
</organism>
<dbReference type="KEGG" id="nik:F5I99_07085"/>
<dbReference type="SMART" id="SM00267">
    <property type="entry name" value="GGDEF"/>
    <property type="match status" value="1"/>
</dbReference>